<reference evidence="2" key="1">
    <citation type="submission" date="2014-03" db="EMBL/GenBank/DDBJ databases">
        <title>The sialotranscriptome of Amblyomma triste, Amblyomma parvum and Amblyomma cajennense ticks, uncovered by 454-based RNA-seq.</title>
        <authorList>
            <person name="Garcia G.R."/>
            <person name="Gardinassi L.G."/>
            <person name="Ribeiro J.M."/>
            <person name="Anatriello E."/>
            <person name="Ferreira B.R."/>
            <person name="Moreira H.N."/>
            <person name="Mafra C."/>
            <person name="Olegario M.M."/>
            <person name="Szabo P.J."/>
            <person name="Miranda-Santos I.K."/>
            <person name="Maruyama S.R."/>
        </authorList>
    </citation>
    <scope>NUCLEOTIDE SEQUENCE</scope>
    <source>
        <strain evidence="2">Uberlandia</strain>
        <tissue evidence="2">Salivary glands</tissue>
    </source>
</reference>
<accession>A0A023FFA6</accession>
<keyword evidence="1" id="KW-0732">Signal</keyword>
<name>A0A023FFA6_AMBCJ</name>
<evidence type="ECO:0000256" key="1">
    <source>
        <dbReference type="SAM" id="SignalP"/>
    </source>
</evidence>
<feature type="signal peptide" evidence="1">
    <location>
        <begin position="1"/>
        <end position="24"/>
    </location>
</feature>
<dbReference type="AlphaFoldDB" id="A0A023FFA6"/>
<protein>
    <submittedName>
        <fullName evidence="2">Putative secreted protein</fullName>
    </submittedName>
</protein>
<sequence>MAASGVAQVAGIAVIFATLVLCQGEEKKLECDVQTIWACYTGIADQYGVVPLTNTYDKNYYLENLCQERDDFPAEPRCKVSYPSCSEDEKKKFTAMERGYTALREATSDSQECKSVALLRDCMDLEVIAKCDAHPENVKQTFEGSVEANKKGTENLKACLKDAVKPCAGKQYAQSIAHLDKIATAIVDLHTFSDGRNSASRTNAAMAAIAAVSLSWLARSLY</sequence>
<proteinExistence type="evidence at transcript level"/>
<dbReference type="EMBL" id="GBBK01004717">
    <property type="protein sequence ID" value="JAC19765.1"/>
    <property type="molecule type" value="mRNA"/>
</dbReference>
<evidence type="ECO:0000313" key="2">
    <source>
        <dbReference type="EMBL" id="JAC19765.1"/>
    </source>
</evidence>
<feature type="chain" id="PRO_5001515401" evidence="1">
    <location>
        <begin position="25"/>
        <end position="222"/>
    </location>
</feature>
<organism evidence="2">
    <name type="scientific">Amblyomma cajennense</name>
    <name type="common">Cayenne tick</name>
    <name type="synonym">Acarus cajennensis</name>
    <dbReference type="NCBI Taxonomy" id="34607"/>
    <lineage>
        <taxon>Eukaryota</taxon>
        <taxon>Metazoa</taxon>
        <taxon>Ecdysozoa</taxon>
        <taxon>Arthropoda</taxon>
        <taxon>Chelicerata</taxon>
        <taxon>Arachnida</taxon>
        <taxon>Acari</taxon>
        <taxon>Parasitiformes</taxon>
        <taxon>Ixodida</taxon>
        <taxon>Ixodoidea</taxon>
        <taxon>Ixodidae</taxon>
        <taxon>Amblyomminae</taxon>
        <taxon>Amblyomma</taxon>
    </lineage>
</organism>